<evidence type="ECO:0000256" key="10">
    <source>
        <dbReference type="ARBA" id="ARBA00032707"/>
    </source>
</evidence>
<dbReference type="AlphaFoldDB" id="A0A3B1D904"/>
<dbReference type="PANTHER" id="PTHR30622">
    <property type="entry name" value="UNDECAPRENYL-DIPHOSPHATASE"/>
    <property type="match status" value="1"/>
</dbReference>
<evidence type="ECO:0000256" key="3">
    <source>
        <dbReference type="ARBA" id="ARBA00012374"/>
    </source>
</evidence>
<dbReference type="InterPro" id="IPR003824">
    <property type="entry name" value="UppP"/>
</dbReference>
<evidence type="ECO:0000256" key="5">
    <source>
        <dbReference type="ARBA" id="ARBA00022475"/>
    </source>
</evidence>
<evidence type="ECO:0000256" key="7">
    <source>
        <dbReference type="ARBA" id="ARBA00022801"/>
    </source>
</evidence>
<evidence type="ECO:0000256" key="8">
    <source>
        <dbReference type="ARBA" id="ARBA00022989"/>
    </source>
</evidence>
<feature type="transmembrane region" description="Helical" evidence="12">
    <location>
        <begin position="245"/>
        <end position="269"/>
    </location>
</feature>
<evidence type="ECO:0000256" key="9">
    <source>
        <dbReference type="ARBA" id="ARBA00023136"/>
    </source>
</evidence>
<keyword evidence="6 12" id="KW-0812">Transmembrane</keyword>
<comment type="subcellular location">
    <subcellularLocation>
        <location evidence="1">Cell membrane</location>
        <topology evidence="1">Multi-pass membrane protein</topology>
    </subcellularLocation>
</comment>
<proteinExistence type="inferred from homology"/>
<dbReference type="GO" id="GO:0005886">
    <property type="term" value="C:plasma membrane"/>
    <property type="evidence" value="ECO:0007669"/>
    <property type="project" value="UniProtKB-SubCell"/>
</dbReference>
<gene>
    <name evidence="13" type="ORF">MNBD_NITROSPINAE05-506</name>
</gene>
<feature type="transmembrane region" description="Helical" evidence="12">
    <location>
        <begin position="83"/>
        <end position="102"/>
    </location>
</feature>
<dbReference type="EMBL" id="UOGG01000203">
    <property type="protein sequence ID" value="VAX32458.1"/>
    <property type="molecule type" value="Genomic_DNA"/>
</dbReference>
<feature type="transmembrane region" description="Helical" evidence="12">
    <location>
        <begin position="42"/>
        <end position="62"/>
    </location>
</feature>
<keyword evidence="9 12" id="KW-0472">Membrane</keyword>
<comment type="catalytic activity">
    <reaction evidence="11">
        <text>di-trans,octa-cis-undecaprenyl diphosphate + H2O = di-trans,octa-cis-undecaprenyl phosphate + phosphate + H(+)</text>
        <dbReference type="Rhea" id="RHEA:28094"/>
        <dbReference type="ChEBI" id="CHEBI:15377"/>
        <dbReference type="ChEBI" id="CHEBI:15378"/>
        <dbReference type="ChEBI" id="CHEBI:43474"/>
        <dbReference type="ChEBI" id="CHEBI:58405"/>
        <dbReference type="ChEBI" id="CHEBI:60392"/>
        <dbReference type="EC" id="3.6.1.27"/>
    </reaction>
</comment>
<feature type="transmembrane region" description="Helical" evidence="12">
    <location>
        <begin position="218"/>
        <end position="239"/>
    </location>
</feature>
<evidence type="ECO:0000256" key="11">
    <source>
        <dbReference type="ARBA" id="ARBA00047594"/>
    </source>
</evidence>
<dbReference type="PANTHER" id="PTHR30622:SF4">
    <property type="entry name" value="UNDECAPRENYL-DIPHOSPHATASE"/>
    <property type="match status" value="1"/>
</dbReference>
<keyword evidence="7 13" id="KW-0378">Hydrolase</keyword>
<dbReference type="GO" id="GO:0050380">
    <property type="term" value="F:undecaprenyl-diphosphatase activity"/>
    <property type="evidence" value="ECO:0007669"/>
    <property type="project" value="UniProtKB-EC"/>
</dbReference>
<dbReference type="EC" id="3.6.1.27" evidence="3"/>
<evidence type="ECO:0000256" key="4">
    <source>
        <dbReference type="ARBA" id="ARBA00021581"/>
    </source>
</evidence>
<name>A0A3B1D904_9ZZZZ</name>
<feature type="transmembrane region" description="Helical" evidence="12">
    <location>
        <begin position="7"/>
        <end position="30"/>
    </location>
</feature>
<evidence type="ECO:0000256" key="1">
    <source>
        <dbReference type="ARBA" id="ARBA00004651"/>
    </source>
</evidence>
<feature type="transmembrane region" description="Helical" evidence="12">
    <location>
        <begin position="185"/>
        <end position="206"/>
    </location>
</feature>
<evidence type="ECO:0000256" key="12">
    <source>
        <dbReference type="SAM" id="Phobius"/>
    </source>
</evidence>
<organism evidence="13">
    <name type="scientific">hydrothermal vent metagenome</name>
    <dbReference type="NCBI Taxonomy" id="652676"/>
    <lineage>
        <taxon>unclassified sequences</taxon>
        <taxon>metagenomes</taxon>
        <taxon>ecological metagenomes</taxon>
    </lineage>
</organism>
<feature type="transmembrane region" description="Helical" evidence="12">
    <location>
        <begin position="114"/>
        <end position="131"/>
    </location>
</feature>
<keyword evidence="8 12" id="KW-1133">Transmembrane helix</keyword>
<evidence type="ECO:0000256" key="6">
    <source>
        <dbReference type="ARBA" id="ARBA00022692"/>
    </source>
</evidence>
<keyword evidence="5" id="KW-1003">Cell membrane</keyword>
<evidence type="ECO:0000256" key="2">
    <source>
        <dbReference type="ARBA" id="ARBA00010621"/>
    </source>
</evidence>
<evidence type="ECO:0000313" key="13">
    <source>
        <dbReference type="EMBL" id="VAX32458.1"/>
    </source>
</evidence>
<dbReference type="HAMAP" id="MF_01006">
    <property type="entry name" value="Undec_diphosphatase"/>
    <property type="match status" value="1"/>
</dbReference>
<dbReference type="Pfam" id="PF02673">
    <property type="entry name" value="BacA"/>
    <property type="match status" value="1"/>
</dbReference>
<reference evidence="13" key="1">
    <citation type="submission" date="2018-06" db="EMBL/GenBank/DDBJ databases">
        <authorList>
            <person name="Zhirakovskaya E."/>
        </authorList>
    </citation>
    <scope>NUCLEOTIDE SEQUENCE</scope>
</reference>
<accession>A0A3B1D904</accession>
<sequence>MIEFFHIILLSIIQGLTEFLPISSSGHLILAPMIFDFEDQGLALDAILHLGTLFAIIIYFRDDLSKLFFSLLNKNADPSIRKLAFSILLASFPAGMIGLFGMSYIEANLREPRFLALNLLVWSLVFFIADRNSAREKTPKTELYSLTLGQVMLIGFAQAIALLPGTSRSGITIAAGLFSNLSHTTAARFSFLLGTPIIMAAGLHSLASWITHPSEHQIYNYTHLGVGFLVSFGVGYFAIKLLLKIVARVGLLPFIVYRVLLAVFILGFFRN</sequence>
<comment type="similarity">
    <text evidence="2">Belongs to the UppP family.</text>
</comment>
<protein>
    <recommendedName>
        <fullName evidence="4">Undecaprenyl-diphosphatase</fullName>
        <ecNumber evidence="3">3.6.1.27</ecNumber>
    </recommendedName>
    <alternativeName>
        <fullName evidence="10">Undecaprenyl pyrophosphate phosphatase</fullName>
    </alternativeName>
</protein>